<organism evidence="2 3">
    <name type="scientific">Collybiopsis confluens</name>
    <dbReference type="NCBI Taxonomy" id="2823264"/>
    <lineage>
        <taxon>Eukaryota</taxon>
        <taxon>Fungi</taxon>
        <taxon>Dikarya</taxon>
        <taxon>Basidiomycota</taxon>
        <taxon>Agaricomycotina</taxon>
        <taxon>Agaricomycetes</taxon>
        <taxon>Agaricomycetidae</taxon>
        <taxon>Agaricales</taxon>
        <taxon>Marasmiineae</taxon>
        <taxon>Omphalotaceae</taxon>
        <taxon>Collybiopsis</taxon>
    </lineage>
</organism>
<feature type="region of interest" description="Disordered" evidence="1">
    <location>
        <begin position="42"/>
        <end position="146"/>
    </location>
</feature>
<dbReference type="AlphaFoldDB" id="A0A8H5G0C0"/>
<comment type="caution">
    <text evidence="2">The sequence shown here is derived from an EMBL/GenBank/DDBJ whole genome shotgun (WGS) entry which is preliminary data.</text>
</comment>
<evidence type="ECO:0000313" key="2">
    <source>
        <dbReference type="EMBL" id="KAF5355392.1"/>
    </source>
</evidence>
<proteinExistence type="predicted"/>
<keyword evidence="3" id="KW-1185">Reference proteome</keyword>
<sequence length="342" mass="37718">MPSRLRTNSKAPQLELNFSASPLQISSEYVFSDLGIHRQSVVHSDSSSLSSFETSSSCSPPSSPRLNGAPSHLTIAIQSLEELEDEETSSPAMSQKDKRPLPPVPRSDLSPKIRPLPPTPKTNAVSISVTPATPLPPPTPTVESPHHLSLPRIRLLPKPLEIHSCSNLCAPPSYQLSQRDSLLPSPDSIFLPELPTPATARQRRLSKLKRYLGETVPDELVPVISSARDPRAATELLAHLRSLAQLESDMNEPLNPVAISRKLKELENDSALSDDEDDLIFLDEDEEVESIIEDSELLPVEGKAAFVAVALQKYSKKWMWDKGGNRREENDYADILRALRSL</sequence>
<dbReference type="Proteomes" id="UP000518752">
    <property type="component" value="Unassembled WGS sequence"/>
</dbReference>
<name>A0A8H5G0C0_9AGAR</name>
<reference evidence="2 3" key="1">
    <citation type="journal article" date="2020" name="ISME J.">
        <title>Uncovering the hidden diversity of litter-decomposition mechanisms in mushroom-forming fungi.</title>
        <authorList>
            <person name="Floudas D."/>
            <person name="Bentzer J."/>
            <person name="Ahren D."/>
            <person name="Johansson T."/>
            <person name="Persson P."/>
            <person name="Tunlid A."/>
        </authorList>
    </citation>
    <scope>NUCLEOTIDE SEQUENCE [LARGE SCALE GENOMIC DNA]</scope>
    <source>
        <strain evidence="2 3">CBS 406.79</strain>
    </source>
</reference>
<dbReference type="OrthoDB" id="2980827at2759"/>
<evidence type="ECO:0000313" key="3">
    <source>
        <dbReference type="Proteomes" id="UP000518752"/>
    </source>
</evidence>
<gene>
    <name evidence="2" type="ORF">D9757_012544</name>
</gene>
<dbReference type="EMBL" id="JAACJN010000252">
    <property type="protein sequence ID" value="KAF5355392.1"/>
    <property type="molecule type" value="Genomic_DNA"/>
</dbReference>
<protein>
    <submittedName>
        <fullName evidence="2">Uncharacterized protein</fullName>
    </submittedName>
</protein>
<evidence type="ECO:0000256" key="1">
    <source>
        <dbReference type="SAM" id="MobiDB-lite"/>
    </source>
</evidence>
<accession>A0A8H5G0C0</accession>
<feature type="compositionally biased region" description="Low complexity" evidence="1">
    <location>
        <begin position="44"/>
        <end position="60"/>
    </location>
</feature>